<feature type="non-terminal residue" evidence="2">
    <location>
        <position position="1"/>
    </location>
</feature>
<accession>S4NLH5</accession>
<evidence type="ECO:0000313" key="2">
    <source>
        <dbReference type="EMBL" id="JAA79591.1"/>
    </source>
</evidence>
<feature type="transmembrane region" description="Helical" evidence="1">
    <location>
        <begin position="38"/>
        <end position="57"/>
    </location>
</feature>
<feature type="transmembrane region" description="Helical" evidence="1">
    <location>
        <begin position="12"/>
        <end position="31"/>
    </location>
</feature>
<organism evidence="2">
    <name type="scientific">Pararge aegeria</name>
    <name type="common">speckled wood butterfly</name>
    <dbReference type="NCBI Taxonomy" id="116150"/>
    <lineage>
        <taxon>Eukaryota</taxon>
        <taxon>Metazoa</taxon>
        <taxon>Ecdysozoa</taxon>
        <taxon>Arthropoda</taxon>
        <taxon>Hexapoda</taxon>
        <taxon>Insecta</taxon>
        <taxon>Pterygota</taxon>
        <taxon>Neoptera</taxon>
        <taxon>Endopterygota</taxon>
        <taxon>Lepidoptera</taxon>
        <taxon>Glossata</taxon>
        <taxon>Ditrysia</taxon>
        <taxon>Papilionoidea</taxon>
        <taxon>Nymphalidae</taxon>
        <taxon>Satyrinae</taxon>
        <taxon>Satyrini</taxon>
        <taxon>Parargina</taxon>
        <taxon>Pararge</taxon>
    </lineage>
</organism>
<evidence type="ECO:0000256" key="1">
    <source>
        <dbReference type="SAM" id="Phobius"/>
    </source>
</evidence>
<keyword evidence="1" id="KW-1133">Transmembrane helix</keyword>
<keyword evidence="1" id="KW-0812">Transmembrane</keyword>
<reference evidence="2" key="2">
    <citation type="submission" date="2013-05" db="EMBL/GenBank/DDBJ databases">
        <authorList>
            <person name="Carter J.-M."/>
            <person name="Baker S.C."/>
            <person name="Pink R."/>
            <person name="Carter D.R.F."/>
            <person name="Collins A."/>
            <person name="Tomlin J."/>
            <person name="Gibbs M."/>
            <person name="Breuker C.J."/>
        </authorList>
    </citation>
    <scope>NUCLEOTIDE SEQUENCE</scope>
    <source>
        <tissue evidence="2">Ovary</tissue>
    </source>
</reference>
<proteinExistence type="predicted"/>
<name>S4NLH5_9NEOP</name>
<reference evidence="2" key="1">
    <citation type="journal article" date="2013" name="BMC Genomics">
        <title>Unscrambling butterfly oogenesis.</title>
        <authorList>
            <person name="Carter J.M."/>
            <person name="Baker S.C."/>
            <person name="Pink R."/>
            <person name="Carter D.R."/>
            <person name="Collins A."/>
            <person name="Tomlin J."/>
            <person name="Gibbs M."/>
            <person name="Breuker C.J."/>
        </authorList>
    </citation>
    <scope>NUCLEOTIDE SEQUENCE</scope>
    <source>
        <tissue evidence="2">Ovary</tissue>
    </source>
</reference>
<protein>
    <submittedName>
        <fullName evidence="2">Uncharacterized protein</fullName>
    </submittedName>
</protein>
<sequence>SHLVVLQEYRKFIYFNFFALPLFVYLLLALPSFQRHKIIFFSIISFQAHFTIIPAYFSSSYEHQMFRS</sequence>
<keyword evidence="1" id="KW-0472">Membrane</keyword>
<dbReference type="EMBL" id="GAIX01012969">
    <property type="protein sequence ID" value="JAA79591.1"/>
    <property type="molecule type" value="Transcribed_RNA"/>
</dbReference>
<dbReference type="AlphaFoldDB" id="S4NLH5"/>